<dbReference type="Proteomes" id="UP000027222">
    <property type="component" value="Unassembled WGS sequence"/>
</dbReference>
<sequence>MQSTPPTSLHLASSSIASDLKFEATGTHLFHPIATFLNGNGTTPARSSITQISTTIPSPSDALVSPTSVQAIQAAASSRRTTLAISIGVSLGALAVVIVSLIFLRWRKRKRGRRTPPLYPFRPIPGNPLPGSMRPYITTQHSQTSDSALTLFTQPSSDSLSATSNTNSKARRWLPATAVTRLPSVVTPSERMHLIESITGIAFIAEGVPTPEYASNGANSTRSAGNERGAGGVGGVARVVSASGGSGKVVGVEPKGCSNLGGLVGGNGQYTERR</sequence>
<dbReference type="AlphaFoldDB" id="A0A067T717"/>
<accession>A0A067T717</accession>
<keyword evidence="1" id="KW-0472">Membrane</keyword>
<protein>
    <submittedName>
        <fullName evidence="2">Uncharacterized protein</fullName>
    </submittedName>
</protein>
<evidence type="ECO:0000256" key="1">
    <source>
        <dbReference type="SAM" id="Phobius"/>
    </source>
</evidence>
<proteinExistence type="predicted"/>
<keyword evidence="1" id="KW-1133">Transmembrane helix</keyword>
<organism evidence="2 3">
    <name type="scientific">Galerina marginata (strain CBS 339.88)</name>
    <dbReference type="NCBI Taxonomy" id="685588"/>
    <lineage>
        <taxon>Eukaryota</taxon>
        <taxon>Fungi</taxon>
        <taxon>Dikarya</taxon>
        <taxon>Basidiomycota</taxon>
        <taxon>Agaricomycotina</taxon>
        <taxon>Agaricomycetes</taxon>
        <taxon>Agaricomycetidae</taxon>
        <taxon>Agaricales</taxon>
        <taxon>Agaricineae</taxon>
        <taxon>Strophariaceae</taxon>
        <taxon>Galerina</taxon>
    </lineage>
</organism>
<keyword evidence="1" id="KW-0812">Transmembrane</keyword>
<dbReference type="EMBL" id="KL142375">
    <property type="protein sequence ID" value="KDR78157.1"/>
    <property type="molecule type" value="Genomic_DNA"/>
</dbReference>
<evidence type="ECO:0000313" key="2">
    <source>
        <dbReference type="EMBL" id="KDR78157.1"/>
    </source>
</evidence>
<keyword evidence="3" id="KW-1185">Reference proteome</keyword>
<reference evidence="3" key="1">
    <citation type="journal article" date="2014" name="Proc. Natl. Acad. Sci. U.S.A.">
        <title>Extensive sampling of basidiomycete genomes demonstrates inadequacy of the white-rot/brown-rot paradigm for wood decay fungi.</title>
        <authorList>
            <person name="Riley R."/>
            <person name="Salamov A.A."/>
            <person name="Brown D.W."/>
            <person name="Nagy L.G."/>
            <person name="Floudas D."/>
            <person name="Held B.W."/>
            <person name="Levasseur A."/>
            <person name="Lombard V."/>
            <person name="Morin E."/>
            <person name="Otillar R."/>
            <person name="Lindquist E.A."/>
            <person name="Sun H."/>
            <person name="LaButti K.M."/>
            <person name="Schmutz J."/>
            <person name="Jabbour D."/>
            <person name="Luo H."/>
            <person name="Baker S.E."/>
            <person name="Pisabarro A.G."/>
            <person name="Walton J.D."/>
            <person name="Blanchette R.A."/>
            <person name="Henrissat B."/>
            <person name="Martin F."/>
            <person name="Cullen D."/>
            <person name="Hibbett D.S."/>
            <person name="Grigoriev I.V."/>
        </authorList>
    </citation>
    <scope>NUCLEOTIDE SEQUENCE [LARGE SCALE GENOMIC DNA]</scope>
    <source>
        <strain evidence="3">CBS 339.88</strain>
    </source>
</reference>
<feature type="transmembrane region" description="Helical" evidence="1">
    <location>
        <begin position="83"/>
        <end position="104"/>
    </location>
</feature>
<evidence type="ECO:0000313" key="3">
    <source>
        <dbReference type="Proteomes" id="UP000027222"/>
    </source>
</evidence>
<dbReference type="HOGENOM" id="CLU_1015808_0_0_1"/>
<name>A0A067T717_GALM3</name>
<gene>
    <name evidence="2" type="ORF">GALMADRAFT_138290</name>
</gene>